<evidence type="ECO:0000256" key="6">
    <source>
        <dbReference type="ARBA" id="ARBA00022723"/>
    </source>
</evidence>
<dbReference type="FunFam" id="1.10.630.10:FF:000004">
    <property type="entry name" value="cytochrome P450 2D15 isoform X1"/>
    <property type="match status" value="1"/>
</dbReference>
<dbReference type="PROSITE" id="PS00086">
    <property type="entry name" value="CYTOCHROME_P450"/>
    <property type="match status" value="1"/>
</dbReference>
<dbReference type="InterPro" id="IPR002401">
    <property type="entry name" value="Cyt_P450_E_grp-I"/>
</dbReference>
<dbReference type="AlphaFoldDB" id="A0A7K4JYF6"/>
<evidence type="ECO:0000313" key="16">
    <source>
        <dbReference type="EMBL" id="NWI09064.1"/>
    </source>
</evidence>
<keyword evidence="5 13" id="KW-0349">Heme</keyword>
<keyword evidence="11 14" id="KW-0503">Monooxygenase</keyword>
<evidence type="ECO:0000256" key="2">
    <source>
        <dbReference type="ARBA" id="ARBA00004524"/>
    </source>
</evidence>
<dbReference type="GO" id="GO:0020037">
    <property type="term" value="F:heme binding"/>
    <property type="evidence" value="ECO:0007669"/>
    <property type="project" value="InterPro"/>
</dbReference>
<proteinExistence type="inferred from homology"/>
<evidence type="ECO:0000256" key="11">
    <source>
        <dbReference type="ARBA" id="ARBA00023033"/>
    </source>
</evidence>
<feature type="transmembrane region" description="Helical" evidence="15">
    <location>
        <begin position="12"/>
        <end position="31"/>
    </location>
</feature>
<evidence type="ECO:0000256" key="14">
    <source>
        <dbReference type="RuleBase" id="RU000461"/>
    </source>
</evidence>
<keyword evidence="12 15" id="KW-0472">Membrane</keyword>
<keyword evidence="17" id="KW-1185">Reference proteome</keyword>
<keyword evidence="15" id="KW-1133">Transmembrane helix</keyword>
<dbReference type="InterPro" id="IPR036396">
    <property type="entry name" value="Cyt_P450_sf"/>
</dbReference>
<evidence type="ECO:0000256" key="15">
    <source>
        <dbReference type="SAM" id="Phobius"/>
    </source>
</evidence>
<feature type="binding site" description="axial binding residue" evidence="13">
    <location>
        <position position="442"/>
    </location>
    <ligand>
        <name>heme</name>
        <dbReference type="ChEBI" id="CHEBI:30413"/>
    </ligand>
    <ligandPart>
        <name>Fe</name>
        <dbReference type="ChEBI" id="CHEBI:18248"/>
    </ligandPart>
</feature>
<feature type="non-terminal residue" evidence="16">
    <location>
        <position position="495"/>
    </location>
</feature>
<dbReference type="InterPro" id="IPR050182">
    <property type="entry name" value="Cytochrome_P450_fam2"/>
</dbReference>
<sequence>MLHLLSEGVSSMSIRTLLVFLLVFLLVADYMKRRKPKNFPPGPFQLPFLGNVLSMDFKDPLKGIEKLIEKYGDIFSMDMGSMTYVVVNNFQMVKEVLVNQGENILDRPKIPVDMEFFSEHGLVSSNGHIWKQQRRFALTTLRNFGLGKKSLEERIQEECRYLTEAIGEEQGHPFDPHFKINNAVSNIICSVAFGERFEYHDERFQELLHLLDKMVVLHGHPLTQLYSSFPGIMKYIPGPHHTISEISKQLKSFLCDIIAKHKEDWQPTESRDLIDSYLQEIAKDDDSGCFSEENLVACMLDLFFAGTETTSTTLRWALLYMAAYPEIQARVQAEIDAVVGQARQPSLDDRTSLQYTNAVVHEVQRFSNVVPVGVPRLTTHDTLLGGFLVPKGTVLMPNLTSVLKDKKEWETPDAFNPEHFLKDGQFCRREALIPFSLGKRACLGEQLARAELFLFFTALLQKFTFRMPQDTVPNLHYRLGMTRYPRPYHICALPR</sequence>
<dbReference type="InterPro" id="IPR008071">
    <property type="entry name" value="Cyt_P450_E_grp-I_CYP2J-like"/>
</dbReference>
<keyword evidence="6 13" id="KW-0479">Metal-binding</keyword>
<keyword evidence="15" id="KW-0812">Transmembrane</keyword>
<dbReference type="SUPFAM" id="SSF48264">
    <property type="entry name" value="Cytochrome P450"/>
    <property type="match status" value="1"/>
</dbReference>
<keyword evidence="9 14" id="KW-0560">Oxidoreductase</keyword>
<evidence type="ECO:0000256" key="10">
    <source>
        <dbReference type="ARBA" id="ARBA00023004"/>
    </source>
</evidence>
<comment type="caution">
    <text evidence="16">The sequence shown here is derived from an EMBL/GenBank/DDBJ whole genome shotgun (WGS) entry which is preliminary data.</text>
</comment>
<dbReference type="GO" id="GO:0006805">
    <property type="term" value="P:xenobiotic metabolic process"/>
    <property type="evidence" value="ECO:0007669"/>
    <property type="project" value="TreeGrafter"/>
</dbReference>
<dbReference type="Gene3D" id="1.10.630.10">
    <property type="entry name" value="Cytochrome P450"/>
    <property type="match status" value="1"/>
</dbReference>
<evidence type="ECO:0000256" key="1">
    <source>
        <dbReference type="ARBA" id="ARBA00001971"/>
    </source>
</evidence>
<evidence type="ECO:0000256" key="5">
    <source>
        <dbReference type="ARBA" id="ARBA00022617"/>
    </source>
</evidence>
<gene>
    <name evidence="16" type="primary">Cyp2j2_0</name>
    <name evidence="16" type="ORF">CRYSOU_R01857</name>
</gene>
<dbReference type="PANTHER" id="PTHR24300">
    <property type="entry name" value="CYTOCHROME P450 508A4-RELATED"/>
    <property type="match status" value="1"/>
</dbReference>
<keyword evidence="10 13" id="KW-0408">Iron</keyword>
<dbReference type="InterPro" id="IPR001128">
    <property type="entry name" value="Cyt_P450"/>
</dbReference>
<evidence type="ECO:0000256" key="12">
    <source>
        <dbReference type="ARBA" id="ARBA00023136"/>
    </source>
</evidence>
<keyword evidence="8" id="KW-0492">Microsome</keyword>
<dbReference type="GO" id="GO:0005789">
    <property type="term" value="C:endoplasmic reticulum membrane"/>
    <property type="evidence" value="ECO:0007669"/>
    <property type="project" value="UniProtKB-SubCell"/>
</dbReference>
<keyword evidence="7" id="KW-0256">Endoplasmic reticulum</keyword>
<dbReference type="EMBL" id="VWPX01001893">
    <property type="protein sequence ID" value="NWI09064.1"/>
    <property type="molecule type" value="Genomic_DNA"/>
</dbReference>
<evidence type="ECO:0000256" key="8">
    <source>
        <dbReference type="ARBA" id="ARBA00022848"/>
    </source>
</evidence>
<comment type="similarity">
    <text evidence="4 14">Belongs to the cytochrome P450 family.</text>
</comment>
<dbReference type="OrthoDB" id="2789670at2759"/>
<name>A0A7K4JYF6_9AVES</name>
<comment type="subcellular location">
    <subcellularLocation>
        <location evidence="3">Endoplasmic reticulum membrane</location>
    </subcellularLocation>
    <subcellularLocation>
        <location evidence="2">Microsome membrane</location>
    </subcellularLocation>
</comment>
<dbReference type="Pfam" id="PF00067">
    <property type="entry name" value="p450"/>
    <property type="match status" value="1"/>
</dbReference>
<evidence type="ECO:0000256" key="7">
    <source>
        <dbReference type="ARBA" id="ARBA00022824"/>
    </source>
</evidence>
<evidence type="ECO:0000256" key="9">
    <source>
        <dbReference type="ARBA" id="ARBA00023002"/>
    </source>
</evidence>
<protein>
    <submittedName>
        <fullName evidence="16">CP2J2 protein</fullName>
    </submittedName>
</protein>
<dbReference type="InterPro" id="IPR017972">
    <property type="entry name" value="Cyt_P450_CS"/>
</dbReference>
<evidence type="ECO:0000313" key="17">
    <source>
        <dbReference type="Proteomes" id="UP000545332"/>
    </source>
</evidence>
<accession>A0A7K4JYF6</accession>
<evidence type="ECO:0000256" key="3">
    <source>
        <dbReference type="ARBA" id="ARBA00004586"/>
    </source>
</evidence>
<organism evidence="16 17">
    <name type="scientific">Crypturellus soui</name>
    <dbReference type="NCBI Taxonomy" id="458187"/>
    <lineage>
        <taxon>Eukaryota</taxon>
        <taxon>Metazoa</taxon>
        <taxon>Chordata</taxon>
        <taxon>Craniata</taxon>
        <taxon>Vertebrata</taxon>
        <taxon>Euteleostomi</taxon>
        <taxon>Archelosauria</taxon>
        <taxon>Archosauria</taxon>
        <taxon>Dinosauria</taxon>
        <taxon>Saurischia</taxon>
        <taxon>Theropoda</taxon>
        <taxon>Coelurosauria</taxon>
        <taxon>Aves</taxon>
        <taxon>Palaeognathae</taxon>
        <taxon>Tinamiformes</taxon>
        <taxon>Tinamidae</taxon>
        <taxon>Crypturellus</taxon>
    </lineage>
</organism>
<dbReference type="PANTHER" id="PTHR24300:SF177">
    <property type="entry name" value="CYTOCHROME P450 2J2"/>
    <property type="match status" value="1"/>
</dbReference>
<comment type="cofactor">
    <cofactor evidence="1 13">
        <name>heme</name>
        <dbReference type="ChEBI" id="CHEBI:30413"/>
    </cofactor>
</comment>
<evidence type="ECO:0000256" key="13">
    <source>
        <dbReference type="PIRSR" id="PIRSR602401-1"/>
    </source>
</evidence>
<dbReference type="GO" id="GO:0005506">
    <property type="term" value="F:iron ion binding"/>
    <property type="evidence" value="ECO:0007669"/>
    <property type="project" value="InterPro"/>
</dbReference>
<evidence type="ECO:0000256" key="4">
    <source>
        <dbReference type="ARBA" id="ARBA00010617"/>
    </source>
</evidence>
<dbReference type="GO" id="GO:0016712">
    <property type="term" value="F:oxidoreductase activity, acting on paired donors, with incorporation or reduction of molecular oxygen, reduced flavin or flavoprotein as one donor, and incorporation of one atom of oxygen"/>
    <property type="evidence" value="ECO:0007669"/>
    <property type="project" value="InterPro"/>
</dbReference>
<dbReference type="PRINTS" id="PR00385">
    <property type="entry name" value="P450"/>
</dbReference>
<reference evidence="16 17" key="1">
    <citation type="submission" date="2019-09" db="EMBL/GenBank/DDBJ databases">
        <title>Bird 10,000 Genomes (B10K) Project - Family phase.</title>
        <authorList>
            <person name="Zhang G."/>
        </authorList>
    </citation>
    <scope>NUCLEOTIDE SEQUENCE [LARGE SCALE GENOMIC DNA]</scope>
    <source>
        <strain evidence="16">B10K-MSB-42743</strain>
        <tissue evidence="16">Heart</tissue>
    </source>
</reference>
<dbReference type="PRINTS" id="PR01688">
    <property type="entry name" value="EP450ICYP2J"/>
</dbReference>
<dbReference type="Proteomes" id="UP000545332">
    <property type="component" value="Unassembled WGS sequence"/>
</dbReference>
<dbReference type="PRINTS" id="PR00463">
    <property type="entry name" value="EP450I"/>
</dbReference>
<feature type="non-terminal residue" evidence="16">
    <location>
        <position position="1"/>
    </location>
</feature>
<dbReference type="GO" id="GO:0006082">
    <property type="term" value="P:organic acid metabolic process"/>
    <property type="evidence" value="ECO:0007669"/>
    <property type="project" value="TreeGrafter"/>
</dbReference>